<dbReference type="InterPro" id="IPR027796">
    <property type="entry name" value="OTT_1508_deam-like"/>
</dbReference>
<sequence>MAPSTYALKTAADRQPPQTKPAKKKRPNAPRLDPYERLISRFYEPLRLLYVLGRTRGKHTAIPECADPTQKSRRRLLDNLAYLCVFGKGGKCPPVAAIGLEGVETGYVLWLASNHPADLDTMEPFLTSAISNLRRHLMQPTTLTELQFVEQCVTYAEARIEREQDLLVRFIAYIINKCLVKPDTDVDRALVNWLQRFLGKSPLELCYLAYDERKSDNMRLVTRRGHPAEDESHQSEAVQRYIGLRHTIGRLAHHIRAPKQVMWDAMRHRNIFDEGVTTIRRVNPVSSVPKPEPDGLTTPAGILKRMVKPDHPKMKAYQDGMETLDLRLKIGEKIVDSYEAKEFRPSVHCEVQVLEHFYENSLCFSHNDRFVACSKPACYCCYLYFKAHPSYPEEPRSHLRIWPSWSPPLVPDGHHNEKKYRHQLHILNSMIESIRKEALNQIENKMTEMKHHQDSTTGITPSDASDMPLEERMDRLNLVHQQTDDEASDTDSSLSSQSISSRSAQSIHETSATDTAPEEGDDHEASEPSENRDQLATDDAAVGSAVDEPLGDTGTVSKDPIGDPTPESDDDDDDVEEGGAVL</sequence>
<proteinExistence type="predicted"/>
<feature type="region of interest" description="Disordered" evidence="1">
    <location>
        <begin position="1"/>
        <end position="30"/>
    </location>
</feature>
<feature type="region of interest" description="Disordered" evidence="1">
    <location>
        <begin position="481"/>
        <end position="582"/>
    </location>
</feature>
<organism evidence="2 3">
    <name type="scientific">Apiospora saccharicola</name>
    <dbReference type="NCBI Taxonomy" id="335842"/>
    <lineage>
        <taxon>Eukaryota</taxon>
        <taxon>Fungi</taxon>
        <taxon>Dikarya</taxon>
        <taxon>Ascomycota</taxon>
        <taxon>Pezizomycotina</taxon>
        <taxon>Sordariomycetes</taxon>
        <taxon>Xylariomycetidae</taxon>
        <taxon>Amphisphaeriales</taxon>
        <taxon>Apiosporaceae</taxon>
        <taxon>Apiospora</taxon>
    </lineage>
</organism>
<reference evidence="2 3" key="1">
    <citation type="submission" date="2023-01" db="EMBL/GenBank/DDBJ databases">
        <title>Analysis of 21 Apiospora genomes using comparative genomics revels a genus with tremendous synthesis potential of carbohydrate active enzymes and secondary metabolites.</title>
        <authorList>
            <person name="Sorensen T."/>
        </authorList>
    </citation>
    <scope>NUCLEOTIDE SEQUENCE [LARGE SCALE GENOMIC DNA]</scope>
    <source>
        <strain evidence="2 3">CBS 83171</strain>
    </source>
</reference>
<gene>
    <name evidence="2" type="ORF">PG996_008800</name>
</gene>
<comment type="caution">
    <text evidence="2">The sequence shown here is derived from an EMBL/GenBank/DDBJ whole genome shotgun (WGS) entry which is preliminary data.</text>
</comment>
<keyword evidence="3" id="KW-1185">Reference proteome</keyword>
<dbReference type="Pfam" id="PF14441">
    <property type="entry name" value="OTT_1508_deam"/>
    <property type="match status" value="1"/>
</dbReference>
<dbReference type="EMBL" id="JAQQWM010000005">
    <property type="protein sequence ID" value="KAK8064148.1"/>
    <property type="molecule type" value="Genomic_DNA"/>
</dbReference>
<dbReference type="PANTHER" id="PTHR42037">
    <property type="match status" value="1"/>
</dbReference>
<evidence type="ECO:0000256" key="1">
    <source>
        <dbReference type="SAM" id="MobiDB-lite"/>
    </source>
</evidence>
<feature type="region of interest" description="Disordered" evidence="1">
    <location>
        <begin position="448"/>
        <end position="467"/>
    </location>
</feature>
<name>A0ABR1UZ01_9PEZI</name>
<feature type="compositionally biased region" description="Basic and acidic residues" evidence="1">
    <location>
        <begin position="523"/>
        <end position="535"/>
    </location>
</feature>
<evidence type="ECO:0000313" key="3">
    <source>
        <dbReference type="Proteomes" id="UP001446871"/>
    </source>
</evidence>
<evidence type="ECO:0000313" key="2">
    <source>
        <dbReference type="EMBL" id="KAK8064148.1"/>
    </source>
</evidence>
<dbReference type="PANTHER" id="PTHR42037:SF1">
    <property type="match status" value="1"/>
</dbReference>
<dbReference type="Proteomes" id="UP001446871">
    <property type="component" value="Unassembled WGS sequence"/>
</dbReference>
<protein>
    <submittedName>
        <fullName evidence="2">Uncharacterized protein</fullName>
    </submittedName>
</protein>
<feature type="compositionally biased region" description="Acidic residues" evidence="1">
    <location>
        <begin position="566"/>
        <end position="582"/>
    </location>
</feature>
<accession>A0ABR1UZ01</accession>
<feature type="compositionally biased region" description="Low complexity" evidence="1">
    <location>
        <begin position="490"/>
        <end position="507"/>
    </location>
</feature>